<feature type="domain" description="Response regulatory" evidence="3">
    <location>
        <begin position="27"/>
        <end position="145"/>
    </location>
</feature>
<dbReference type="PROSITE" id="PS50110">
    <property type="entry name" value="RESPONSE_REGULATORY"/>
    <property type="match status" value="1"/>
</dbReference>
<dbReference type="Pfam" id="PF00072">
    <property type="entry name" value="Response_reg"/>
    <property type="match status" value="1"/>
</dbReference>
<evidence type="ECO:0000256" key="2">
    <source>
        <dbReference type="SAM" id="Coils"/>
    </source>
</evidence>
<dbReference type="EMBL" id="AUZY01011733">
    <property type="protein sequence ID" value="EQD33211.1"/>
    <property type="molecule type" value="Genomic_DNA"/>
</dbReference>
<dbReference type="CDD" id="cd17551">
    <property type="entry name" value="REC_RpfG-like"/>
    <property type="match status" value="1"/>
</dbReference>
<dbReference type="PANTHER" id="PTHR44591:SF3">
    <property type="entry name" value="RESPONSE REGULATORY DOMAIN-CONTAINING PROTEIN"/>
    <property type="match status" value="1"/>
</dbReference>
<comment type="caution">
    <text evidence="4">The sequence shown here is derived from an EMBL/GenBank/DDBJ whole genome shotgun (WGS) entry which is preliminary data.</text>
</comment>
<dbReference type="GO" id="GO:0000160">
    <property type="term" value="P:phosphorelay signal transduction system"/>
    <property type="evidence" value="ECO:0007669"/>
    <property type="project" value="InterPro"/>
</dbReference>
<gene>
    <name evidence="4" type="ORF">B1B_17564</name>
</gene>
<dbReference type="AlphaFoldDB" id="T0YD51"/>
<proteinExistence type="predicted"/>
<protein>
    <submittedName>
        <fullName evidence="4">Response regulator receiver protein</fullName>
    </submittedName>
</protein>
<sequence>MLMLGDIHSHKIKSGRTPIDMAQPSPKILIADDAQANVRLLETILARSGYTEVVSTTKPAEVLSLFQTTQPDLLILDLHMPQLDGFEVMAQVRATVPPMEFLPILIMTADTTRPARDRALDAGANDFLTKPVDSTEVTLRVRNLLHTRALNRQLLEHTGNLQVEVDRERERRQRLEDERDASRARIQRVLGGTGLEIYVQP</sequence>
<name>T0YD51_9ZZZZ</name>
<evidence type="ECO:0000313" key="4">
    <source>
        <dbReference type="EMBL" id="EQD33211.1"/>
    </source>
</evidence>
<keyword evidence="2" id="KW-0175">Coiled coil</keyword>
<dbReference type="InterPro" id="IPR050595">
    <property type="entry name" value="Bact_response_regulator"/>
</dbReference>
<dbReference type="Gene3D" id="3.40.50.2300">
    <property type="match status" value="1"/>
</dbReference>
<evidence type="ECO:0000256" key="1">
    <source>
        <dbReference type="ARBA" id="ARBA00022553"/>
    </source>
</evidence>
<feature type="coiled-coil region" evidence="2">
    <location>
        <begin position="158"/>
        <end position="185"/>
    </location>
</feature>
<evidence type="ECO:0000259" key="3">
    <source>
        <dbReference type="PROSITE" id="PS50110"/>
    </source>
</evidence>
<dbReference type="SUPFAM" id="SSF52172">
    <property type="entry name" value="CheY-like"/>
    <property type="match status" value="1"/>
</dbReference>
<dbReference type="PANTHER" id="PTHR44591">
    <property type="entry name" value="STRESS RESPONSE REGULATOR PROTEIN 1"/>
    <property type="match status" value="1"/>
</dbReference>
<dbReference type="InterPro" id="IPR001789">
    <property type="entry name" value="Sig_transdc_resp-reg_receiver"/>
</dbReference>
<keyword evidence="1" id="KW-0597">Phosphoprotein</keyword>
<reference evidence="4" key="1">
    <citation type="submission" date="2013-08" db="EMBL/GenBank/DDBJ databases">
        <authorList>
            <person name="Mendez C."/>
            <person name="Richter M."/>
            <person name="Ferrer M."/>
            <person name="Sanchez J."/>
        </authorList>
    </citation>
    <scope>NUCLEOTIDE SEQUENCE</scope>
</reference>
<organism evidence="4">
    <name type="scientific">mine drainage metagenome</name>
    <dbReference type="NCBI Taxonomy" id="410659"/>
    <lineage>
        <taxon>unclassified sequences</taxon>
        <taxon>metagenomes</taxon>
        <taxon>ecological metagenomes</taxon>
    </lineage>
</organism>
<accession>T0YD51</accession>
<dbReference type="InterPro" id="IPR011006">
    <property type="entry name" value="CheY-like_superfamily"/>
</dbReference>
<reference evidence="4" key="2">
    <citation type="journal article" date="2014" name="ISME J.">
        <title>Microbial stratification in low pH oxic and suboxic macroscopic growths along an acid mine drainage.</title>
        <authorList>
            <person name="Mendez-Garcia C."/>
            <person name="Mesa V."/>
            <person name="Sprenger R.R."/>
            <person name="Richter M."/>
            <person name="Diez M.S."/>
            <person name="Solano J."/>
            <person name="Bargiela R."/>
            <person name="Golyshina O.V."/>
            <person name="Manteca A."/>
            <person name="Ramos J.L."/>
            <person name="Gallego J.R."/>
            <person name="Llorente I."/>
            <person name="Martins Dos Santos V.A."/>
            <person name="Jensen O.N."/>
            <person name="Pelaez A.I."/>
            <person name="Sanchez J."/>
            <person name="Ferrer M."/>
        </authorList>
    </citation>
    <scope>NUCLEOTIDE SEQUENCE</scope>
</reference>
<dbReference type="SMART" id="SM00448">
    <property type="entry name" value="REC"/>
    <property type="match status" value="1"/>
</dbReference>
<feature type="non-terminal residue" evidence="4">
    <location>
        <position position="201"/>
    </location>
</feature>